<comment type="caution">
    <text evidence="2">The sequence shown here is derived from an EMBL/GenBank/DDBJ whole genome shotgun (WGS) entry which is preliminary data.</text>
</comment>
<feature type="compositionally biased region" description="Basic and acidic residues" evidence="1">
    <location>
        <begin position="1"/>
        <end position="12"/>
    </location>
</feature>
<dbReference type="SUPFAM" id="SSF53335">
    <property type="entry name" value="S-adenosyl-L-methionine-dependent methyltransferases"/>
    <property type="match status" value="1"/>
</dbReference>
<gene>
    <name evidence="2" type="ORF">GCM10010104_05530</name>
</gene>
<feature type="region of interest" description="Disordered" evidence="1">
    <location>
        <begin position="1"/>
        <end position="67"/>
    </location>
</feature>
<evidence type="ECO:0000313" key="2">
    <source>
        <dbReference type="EMBL" id="GAA2219225.1"/>
    </source>
</evidence>
<evidence type="ECO:0000313" key="3">
    <source>
        <dbReference type="Proteomes" id="UP001501474"/>
    </source>
</evidence>
<reference evidence="2 3" key="1">
    <citation type="journal article" date="2019" name="Int. J. Syst. Evol. Microbiol.">
        <title>The Global Catalogue of Microorganisms (GCM) 10K type strain sequencing project: providing services to taxonomists for standard genome sequencing and annotation.</title>
        <authorList>
            <consortium name="The Broad Institute Genomics Platform"/>
            <consortium name="The Broad Institute Genome Sequencing Center for Infectious Disease"/>
            <person name="Wu L."/>
            <person name="Ma J."/>
        </authorList>
    </citation>
    <scope>NUCLEOTIDE SEQUENCE [LARGE SCALE GENOMIC DNA]</scope>
    <source>
        <strain evidence="2 3">JCM 3053</strain>
    </source>
</reference>
<protein>
    <submittedName>
        <fullName evidence="2">Uncharacterized protein</fullName>
    </submittedName>
</protein>
<organism evidence="2 3">
    <name type="scientific">Streptomyces indiaensis</name>
    <dbReference type="NCBI Taxonomy" id="284033"/>
    <lineage>
        <taxon>Bacteria</taxon>
        <taxon>Bacillati</taxon>
        <taxon>Actinomycetota</taxon>
        <taxon>Actinomycetes</taxon>
        <taxon>Kitasatosporales</taxon>
        <taxon>Streptomycetaceae</taxon>
        <taxon>Streptomyces</taxon>
    </lineage>
</organism>
<keyword evidence="3" id="KW-1185">Reference proteome</keyword>
<dbReference type="EMBL" id="BAAART010000010">
    <property type="protein sequence ID" value="GAA2219225.1"/>
    <property type="molecule type" value="Genomic_DNA"/>
</dbReference>
<name>A0ABN3D4D4_9ACTN</name>
<dbReference type="Proteomes" id="UP001501474">
    <property type="component" value="Unassembled WGS sequence"/>
</dbReference>
<dbReference type="InterPro" id="IPR029063">
    <property type="entry name" value="SAM-dependent_MTases_sf"/>
</dbReference>
<sequence>MADHGGPGREGADGPPTEASELPTTDDPRGSVVALPGLRHSGAPGPASPVAQGRPHRPVPHPEAPGLDQLVAPGAVCVDVGAGCARCTATLRNLAGPDGQVHRLVPGRPGGPRAATVDDLCRRKDLTRVDFIRIQFGEDELDVLLGAFATLLRDRPALLLRWGRRRRPDRRRTADTVRSLTVSLSYTMHGWQEGTWRPVTDAMPGWGGFLFRPQPVPGRLP</sequence>
<evidence type="ECO:0000256" key="1">
    <source>
        <dbReference type="SAM" id="MobiDB-lite"/>
    </source>
</evidence>
<accession>A0ABN3D4D4</accession>
<proteinExistence type="predicted"/>